<dbReference type="GO" id="GO:0003677">
    <property type="term" value="F:DNA binding"/>
    <property type="evidence" value="ECO:0007669"/>
    <property type="project" value="UniProtKB-KW"/>
</dbReference>
<keyword evidence="6" id="KW-1185">Reference proteome</keyword>
<dbReference type="InterPro" id="IPR009057">
    <property type="entry name" value="Homeodomain-like_sf"/>
</dbReference>
<dbReference type="SUPFAM" id="SSF46689">
    <property type="entry name" value="Homeodomain-like"/>
    <property type="match status" value="1"/>
</dbReference>
<dbReference type="PRINTS" id="PR01591">
    <property type="entry name" value="DNABINDNGFIS"/>
</dbReference>
<dbReference type="InterPro" id="IPR002197">
    <property type="entry name" value="HTH_Fis"/>
</dbReference>
<dbReference type="Proteomes" id="UP001254608">
    <property type="component" value="Unassembled WGS sequence"/>
</dbReference>
<dbReference type="PANTHER" id="PTHR47918:SF1">
    <property type="entry name" value="DNA-BINDING PROTEIN FIS"/>
    <property type="match status" value="1"/>
</dbReference>
<dbReference type="PRINTS" id="PR01590">
    <property type="entry name" value="HTHFIS"/>
</dbReference>
<feature type="domain" description="DNA binding HTH" evidence="4">
    <location>
        <begin position="44"/>
        <end position="83"/>
    </location>
</feature>
<protein>
    <recommendedName>
        <fullName evidence="3">Putative Fis-like DNA-binding protein</fullName>
    </recommendedName>
</protein>
<dbReference type="Pfam" id="PF02954">
    <property type="entry name" value="HTH_8"/>
    <property type="match status" value="1"/>
</dbReference>
<dbReference type="InterPro" id="IPR005412">
    <property type="entry name" value="Fis_DNA-bd"/>
</dbReference>
<evidence type="ECO:0000256" key="2">
    <source>
        <dbReference type="ARBA" id="ARBA00023125"/>
    </source>
</evidence>
<accession>A0ABU2WM47</accession>
<dbReference type="NCBIfam" id="NF001659">
    <property type="entry name" value="PRK00430.1"/>
    <property type="match status" value="1"/>
</dbReference>
<comment type="similarity">
    <text evidence="1">Belongs to the transcriptional regulatory Fis family.</text>
</comment>
<evidence type="ECO:0000259" key="4">
    <source>
        <dbReference type="Pfam" id="PF02954"/>
    </source>
</evidence>
<organism evidence="5 6">
    <name type="scientific">Banduia mediterranea</name>
    <dbReference type="NCBI Taxonomy" id="3075609"/>
    <lineage>
        <taxon>Bacteria</taxon>
        <taxon>Pseudomonadati</taxon>
        <taxon>Pseudomonadota</taxon>
        <taxon>Gammaproteobacteria</taxon>
        <taxon>Nevskiales</taxon>
        <taxon>Algiphilaceae</taxon>
        <taxon>Banduia</taxon>
    </lineage>
</organism>
<evidence type="ECO:0000256" key="1">
    <source>
        <dbReference type="ARBA" id="ARBA00008559"/>
    </source>
</evidence>
<reference evidence="5 6" key="1">
    <citation type="submission" date="2023-09" db="EMBL/GenBank/DDBJ databases">
        <authorList>
            <person name="Rey-Velasco X."/>
        </authorList>
    </citation>
    <scope>NUCLEOTIDE SEQUENCE [LARGE SCALE GENOMIC DNA]</scope>
    <source>
        <strain evidence="5 6">W345</strain>
    </source>
</reference>
<sequence>MSAEPSHKINGAARPLSHAVADSLEAYFRTLNGYAPRDLYDLVLEQVEQPLLKTVLHHCNGNQSRAAEMLGLNRATLRKKLRQHGITADGA</sequence>
<dbReference type="PANTHER" id="PTHR47918">
    <property type="entry name" value="DNA-BINDING PROTEIN FIS"/>
    <property type="match status" value="1"/>
</dbReference>
<name>A0ABU2WM47_9GAMM</name>
<dbReference type="EMBL" id="JAVRIC010000019">
    <property type="protein sequence ID" value="MDT0498294.1"/>
    <property type="molecule type" value="Genomic_DNA"/>
</dbReference>
<dbReference type="RefSeq" id="WP_311365694.1">
    <property type="nucleotide sequence ID" value="NZ_JAVRIC010000019.1"/>
</dbReference>
<evidence type="ECO:0000313" key="5">
    <source>
        <dbReference type="EMBL" id="MDT0498294.1"/>
    </source>
</evidence>
<evidence type="ECO:0000256" key="3">
    <source>
        <dbReference type="ARBA" id="ARBA00029540"/>
    </source>
</evidence>
<gene>
    <name evidence="5" type="primary">fis</name>
    <name evidence="5" type="ORF">RM530_13100</name>
</gene>
<dbReference type="Gene3D" id="1.10.10.60">
    <property type="entry name" value="Homeodomain-like"/>
    <property type="match status" value="1"/>
</dbReference>
<keyword evidence="2 5" id="KW-0238">DNA-binding</keyword>
<comment type="caution">
    <text evidence="5">The sequence shown here is derived from an EMBL/GenBank/DDBJ whole genome shotgun (WGS) entry which is preliminary data.</text>
</comment>
<dbReference type="PIRSF" id="PIRSF002097">
    <property type="entry name" value="DNA-binding_Fis"/>
    <property type="match status" value="1"/>
</dbReference>
<proteinExistence type="inferred from homology"/>
<dbReference type="InterPro" id="IPR050207">
    <property type="entry name" value="Trans_regulatory_Fis"/>
</dbReference>
<evidence type="ECO:0000313" key="6">
    <source>
        <dbReference type="Proteomes" id="UP001254608"/>
    </source>
</evidence>